<dbReference type="Pfam" id="PF05380">
    <property type="entry name" value="Peptidase_A17"/>
    <property type="match status" value="1"/>
</dbReference>
<dbReference type="InterPro" id="IPR043502">
    <property type="entry name" value="DNA/RNA_pol_sf"/>
</dbReference>
<proteinExistence type="predicted"/>
<reference evidence="2 3" key="1">
    <citation type="submission" date="2022-01" db="EMBL/GenBank/DDBJ databases">
        <title>A chromosomal length assembly of Cordylochernes scorpioides.</title>
        <authorList>
            <person name="Zeh D."/>
            <person name="Zeh J."/>
        </authorList>
    </citation>
    <scope>NUCLEOTIDE SEQUENCE [LARGE SCALE GENOMIC DNA]</scope>
    <source>
        <strain evidence="2">IN4F17</strain>
        <tissue evidence="2">Whole Body</tissue>
    </source>
</reference>
<sequence>MDTETEIRRIKRLGFNLEKLEKENENNAADCFELDAILKKIENIKQQLEQAYEYFMGIKDADELLLQIEEVTDKYCRLEVKILRFTQHFHNDVNLPLSNNAVNKNYANLPKIELPIFDGKIENWISFRSHPIAISADITKVYRQILVHPEDTPYQRIIWTDESGQGLKEYELKTLTYRTSCAPFMAIRVLKQLAHDEQIRFPTAVAILKSEFYVDDLLTGCETVENGRKLIIELDQLLQAGGFKLKQWTSNKPTALDFKKQTNQLSMLMLTKLWAAKLTWDLPIPVGLQESWKALQNVLASLHQVQIPRWIRLHELSTYEIHGFSDASQRAYAAMVYIKIIHNSSIHDVYLLAAKTREATLKTTTTQRMELCASLVLAQLTRLVCTAMSLNINKVTLRTDSTIVLSWLASEHSRWKPYVYNRVNDIQDIIPCRWMHVKGEDNSADLASRRLSLDQLLDLELWWHGPPWLKTTSHPNNDSIPVINEQCLREQRIMTNLFVKRNISYSFITRYSSLNKLKRITGWIFRFFYNCRKPLKKKIPEHYHLKKLRPLSTKLFDVLNNRITT</sequence>
<evidence type="ECO:0000256" key="1">
    <source>
        <dbReference type="SAM" id="Coils"/>
    </source>
</evidence>
<evidence type="ECO:0008006" key="4">
    <source>
        <dbReference type="Google" id="ProtNLM"/>
    </source>
</evidence>
<keyword evidence="3" id="KW-1185">Reference proteome</keyword>
<evidence type="ECO:0000313" key="3">
    <source>
        <dbReference type="Proteomes" id="UP001235939"/>
    </source>
</evidence>
<dbReference type="InterPro" id="IPR036397">
    <property type="entry name" value="RNaseH_sf"/>
</dbReference>
<evidence type="ECO:0000313" key="2">
    <source>
        <dbReference type="EMBL" id="UYV74955.1"/>
    </source>
</evidence>
<keyword evidence="1" id="KW-0175">Coiled coil</keyword>
<organism evidence="2 3">
    <name type="scientific">Cordylochernes scorpioides</name>
    <dbReference type="NCBI Taxonomy" id="51811"/>
    <lineage>
        <taxon>Eukaryota</taxon>
        <taxon>Metazoa</taxon>
        <taxon>Ecdysozoa</taxon>
        <taxon>Arthropoda</taxon>
        <taxon>Chelicerata</taxon>
        <taxon>Arachnida</taxon>
        <taxon>Pseudoscorpiones</taxon>
        <taxon>Cheliferoidea</taxon>
        <taxon>Chernetidae</taxon>
        <taxon>Cordylochernes</taxon>
    </lineage>
</organism>
<gene>
    <name evidence="2" type="ORF">LAZ67_12001892</name>
</gene>
<dbReference type="Gene3D" id="3.30.420.10">
    <property type="entry name" value="Ribonuclease H-like superfamily/Ribonuclease H"/>
    <property type="match status" value="1"/>
</dbReference>
<dbReference type="InterPro" id="IPR008042">
    <property type="entry name" value="Retrotrans_Pao"/>
</dbReference>
<dbReference type="SUPFAM" id="SSF56672">
    <property type="entry name" value="DNA/RNA polymerases"/>
    <property type="match status" value="1"/>
</dbReference>
<dbReference type="Proteomes" id="UP001235939">
    <property type="component" value="Chromosome 12"/>
</dbReference>
<dbReference type="EMBL" id="CP092874">
    <property type="protein sequence ID" value="UYV74955.1"/>
    <property type="molecule type" value="Genomic_DNA"/>
</dbReference>
<accession>A0ABY6L696</accession>
<dbReference type="PANTHER" id="PTHR47331">
    <property type="entry name" value="PHD-TYPE DOMAIN-CONTAINING PROTEIN"/>
    <property type="match status" value="1"/>
</dbReference>
<protein>
    <recommendedName>
        <fullName evidence="4">Reverse transcriptase domain-containing protein</fullName>
    </recommendedName>
</protein>
<name>A0ABY6L696_9ARAC</name>
<feature type="coiled-coil region" evidence="1">
    <location>
        <begin position="10"/>
        <end position="54"/>
    </location>
</feature>